<name>A0ABN7MGN9_9BACT</name>
<evidence type="ECO:0000313" key="5">
    <source>
        <dbReference type="Proteomes" id="UP000675880"/>
    </source>
</evidence>
<dbReference type="EMBL" id="CAJNBJ010000021">
    <property type="protein sequence ID" value="CAE6801648.1"/>
    <property type="molecule type" value="Genomic_DNA"/>
</dbReference>
<proteinExistence type="predicted"/>
<dbReference type="CDD" id="cd03801">
    <property type="entry name" value="GT4_PimA-like"/>
    <property type="match status" value="1"/>
</dbReference>
<feature type="domain" description="SRP54-type proteins GTP-binding" evidence="3">
    <location>
        <begin position="262"/>
        <end position="275"/>
    </location>
</feature>
<dbReference type="Pfam" id="PF13579">
    <property type="entry name" value="Glyco_trans_4_4"/>
    <property type="match status" value="1"/>
</dbReference>
<dbReference type="Pfam" id="PF00534">
    <property type="entry name" value="Glycos_transf_1"/>
    <property type="match status" value="1"/>
</dbReference>
<dbReference type="InterPro" id="IPR001296">
    <property type="entry name" value="Glyco_trans_1"/>
</dbReference>
<dbReference type="Proteomes" id="UP000675880">
    <property type="component" value="Unassembled WGS sequence"/>
</dbReference>
<dbReference type="PANTHER" id="PTHR45947:SF13">
    <property type="entry name" value="TRANSFERASE"/>
    <property type="match status" value="1"/>
</dbReference>
<dbReference type="InterPro" id="IPR050194">
    <property type="entry name" value="Glycosyltransferase_grp1"/>
</dbReference>
<keyword evidence="2" id="KW-0342">GTP-binding</keyword>
<dbReference type="SUPFAM" id="SSF53756">
    <property type="entry name" value="UDP-Glycosyltransferase/glycogen phosphorylase"/>
    <property type="match status" value="1"/>
</dbReference>
<protein>
    <submittedName>
        <fullName evidence="4">SRP54 domain-containing protein</fullName>
    </submittedName>
</protein>
<dbReference type="Gene3D" id="3.40.50.2000">
    <property type="entry name" value="Glycogen Phosphorylase B"/>
    <property type="match status" value="3"/>
</dbReference>
<reference evidence="4 5" key="1">
    <citation type="submission" date="2021-02" db="EMBL/GenBank/DDBJ databases">
        <authorList>
            <person name="Han P."/>
        </authorList>
    </citation>
    <scope>NUCLEOTIDE SEQUENCE [LARGE SCALE GENOMIC DNA]</scope>
    <source>
        <strain evidence="4">Candidatus Nitrospira sp. ZN2</strain>
    </source>
</reference>
<evidence type="ECO:0000256" key="1">
    <source>
        <dbReference type="ARBA" id="ARBA00022741"/>
    </source>
</evidence>
<comment type="caution">
    <text evidence="4">The sequence shown here is derived from an EMBL/GenBank/DDBJ whole genome shotgun (WGS) entry which is preliminary data.</text>
</comment>
<evidence type="ECO:0000259" key="3">
    <source>
        <dbReference type="PROSITE" id="PS00300"/>
    </source>
</evidence>
<keyword evidence="5" id="KW-1185">Reference proteome</keyword>
<organism evidence="4 5">
    <name type="scientific">Nitrospira defluvii</name>
    <dbReference type="NCBI Taxonomy" id="330214"/>
    <lineage>
        <taxon>Bacteria</taxon>
        <taxon>Pseudomonadati</taxon>
        <taxon>Nitrospirota</taxon>
        <taxon>Nitrospiria</taxon>
        <taxon>Nitrospirales</taxon>
        <taxon>Nitrospiraceae</taxon>
        <taxon>Nitrospira</taxon>
    </lineage>
</organism>
<sequence length="405" mass="44351">MNIVVVSDFAHVNGGNAAVALGSAVGLAARGHAVTLFAGAGPVDNRIKASSIDVVCTDQYSIADDPRRLRAMVQGMWNVGAARAMGTLLRRMDLDRTVVHVHGWDKVLSSSVVRTALSMGAKVVCTYHDYVSVCPTGGFYNHPKDMICGLRPLSAACVFEGCDRRNAAHKWWRVARSAVQRQWGGIPEEVKHVVVVSDFSRRILSPFFPDGTQVHHVRNMIEVTRAEPVEPESNKPFVMVGRLSREKGPHLLAAVAQQTDWPVRFVGEGESAAEVRRLAPAATLTGWLSRELVTQELSGARAVIFPSLWYETEGLVVLEAAALGVPAVVADSCAARDLVIDGETGLYFRGGDARALQAVMTRLQDDQFVRRLGRAAHQHYWRHPRSREKHVADLEEVYAQVLSGH</sequence>
<dbReference type="PANTHER" id="PTHR45947">
    <property type="entry name" value="SULFOQUINOVOSYL TRANSFERASE SQD2"/>
    <property type="match status" value="1"/>
</dbReference>
<dbReference type="InterPro" id="IPR000897">
    <property type="entry name" value="SRP54_GTPase_dom"/>
</dbReference>
<dbReference type="RefSeq" id="WP_213044254.1">
    <property type="nucleotide sequence ID" value="NZ_CAJNBJ010000021.1"/>
</dbReference>
<keyword evidence="1" id="KW-0547">Nucleotide-binding</keyword>
<evidence type="ECO:0000256" key="2">
    <source>
        <dbReference type="ARBA" id="ARBA00023134"/>
    </source>
</evidence>
<dbReference type="PROSITE" id="PS00300">
    <property type="entry name" value="SRP54"/>
    <property type="match status" value="1"/>
</dbReference>
<dbReference type="InterPro" id="IPR028098">
    <property type="entry name" value="Glyco_trans_4-like_N"/>
</dbReference>
<evidence type="ECO:0000313" key="4">
    <source>
        <dbReference type="EMBL" id="CAE6801648.1"/>
    </source>
</evidence>
<accession>A0ABN7MGN9</accession>
<gene>
    <name evidence="4" type="ORF">NSPZN2_80093</name>
</gene>